<dbReference type="GO" id="GO:0008289">
    <property type="term" value="F:lipid binding"/>
    <property type="evidence" value="ECO:0007669"/>
    <property type="project" value="UniProtKB-KW"/>
</dbReference>
<reference evidence="4" key="2">
    <citation type="submission" date="2025-08" db="UniProtKB">
        <authorList>
            <consortium name="RefSeq"/>
        </authorList>
    </citation>
    <scope>IDENTIFICATION</scope>
    <source>
        <tissue evidence="4">Leaf</tissue>
    </source>
</reference>
<comment type="function">
    <text evidence="1">Plant non-specific lipid-transfer proteins transfer phospholipids as well as galactolipids across membranes. May play a role in wax or cutin deposition in the cell walls of expanding epidermal cells and certain secretory tissues.</text>
</comment>
<protein>
    <recommendedName>
        <fullName evidence="1">Non-specific lipid-transfer protein</fullName>
    </recommendedName>
</protein>
<dbReference type="InterPro" id="IPR036312">
    <property type="entry name" value="Bifun_inhib/LTP/seed_sf"/>
</dbReference>
<gene>
    <name evidence="4" type="primary">LOC109704834</name>
</gene>
<dbReference type="PRINTS" id="PR00382">
    <property type="entry name" value="LIPIDTRNSFER"/>
</dbReference>
<accession>A0A6P5EDA4</accession>
<sequence length="127" mass="12864">MALSFTNQGIAGAPVTATVTLTLLLFATTVVGSIDCSTVTSLIAACSSFVSFGSPEPALGTPCCNGVVTLYNVAADSVDNRRSACGCLMGLITTYNPNATAIARLPGLCGVSLGFTIDPNVDCRIIP</sequence>
<evidence type="ECO:0000313" key="4">
    <source>
        <dbReference type="RefSeq" id="XP_020081207.1"/>
    </source>
</evidence>
<reference evidence="3" key="1">
    <citation type="journal article" date="2015" name="Nat. Genet.">
        <title>The pineapple genome and the evolution of CAM photosynthesis.</title>
        <authorList>
            <person name="Ming R."/>
            <person name="VanBuren R."/>
            <person name="Wai C.M."/>
            <person name="Tang H."/>
            <person name="Schatz M.C."/>
            <person name="Bowers J.E."/>
            <person name="Lyons E."/>
            <person name="Wang M.L."/>
            <person name="Chen J."/>
            <person name="Biggers E."/>
            <person name="Zhang J."/>
            <person name="Huang L."/>
            <person name="Zhang L."/>
            <person name="Miao W."/>
            <person name="Zhang J."/>
            <person name="Ye Z."/>
            <person name="Miao C."/>
            <person name="Lin Z."/>
            <person name="Wang H."/>
            <person name="Zhou H."/>
            <person name="Yim W.C."/>
            <person name="Priest H.D."/>
            <person name="Zheng C."/>
            <person name="Woodhouse M."/>
            <person name="Edger P.P."/>
            <person name="Guyot R."/>
            <person name="Guo H.B."/>
            <person name="Guo H."/>
            <person name="Zheng G."/>
            <person name="Singh R."/>
            <person name="Sharma A."/>
            <person name="Min X."/>
            <person name="Zheng Y."/>
            <person name="Lee H."/>
            <person name="Gurtowski J."/>
            <person name="Sedlazeck F.J."/>
            <person name="Harkess A."/>
            <person name="McKain M.R."/>
            <person name="Liao Z."/>
            <person name="Fang J."/>
            <person name="Liu J."/>
            <person name="Zhang X."/>
            <person name="Zhang Q."/>
            <person name="Hu W."/>
            <person name="Qin Y."/>
            <person name="Wang K."/>
            <person name="Chen L.Y."/>
            <person name="Shirley N."/>
            <person name="Lin Y.R."/>
            <person name="Liu L.Y."/>
            <person name="Hernandez A.G."/>
            <person name="Wright C.L."/>
            <person name="Bulone V."/>
            <person name="Tuskan G.A."/>
            <person name="Heath K."/>
            <person name="Zee F."/>
            <person name="Moore P.H."/>
            <person name="Sunkar R."/>
            <person name="Leebens-Mack J.H."/>
            <person name="Mockler T."/>
            <person name="Bennetzen J.L."/>
            <person name="Freeling M."/>
            <person name="Sankoff D."/>
            <person name="Paterson A.H."/>
            <person name="Zhu X."/>
            <person name="Yang X."/>
            <person name="Smith J.A."/>
            <person name="Cushman J.C."/>
            <person name="Paull R.E."/>
            <person name="Yu Q."/>
        </authorList>
    </citation>
    <scope>NUCLEOTIDE SEQUENCE [LARGE SCALE GENOMIC DNA]</scope>
    <source>
        <strain evidence="3">cv. F153</strain>
    </source>
</reference>
<evidence type="ECO:0000313" key="3">
    <source>
        <dbReference type="Proteomes" id="UP000515123"/>
    </source>
</evidence>
<dbReference type="GO" id="GO:0006869">
    <property type="term" value="P:lipid transport"/>
    <property type="evidence" value="ECO:0007669"/>
    <property type="project" value="InterPro"/>
</dbReference>
<dbReference type="RefSeq" id="XP_020081207.1">
    <property type="nucleotide sequence ID" value="XM_020225618.1"/>
</dbReference>
<dbReference type="InterPro" id="IPR016140">
    <property type="entry name" value="Bifunc_inhib/LTP/seed_store"/>
</dbReference>
<dbReference type="OrthoDB" id="1919446at2759"/>
<dbReference type="GeneID" id="109704834"/>
<dbReference type="SMART" id="SM00499">
    <property type="entry name" value="AAI"/>
    <property type="match status" value="1"/>
</dbReference>
<dbReference type="PANTHER" id="PTHR33076">
    <property type="entry name" value="NON-SPECIFIC LIPID-TRANSFER PROTEIN 2-RELATED"/>
    <property type="match status" value="1"/>
</dbReference>
<dbReference type="Gene3D" id="1.10.110.10">
    <property type="entry name" value="Plant lipid-transfer and hydrophobic proteins"/>
    <property type="match status" value="1"/>
</dbReference>
<keyword evidence="1" id="KW-0446">Lipid-binding</keyword>
<keyword evidence="3" id="KW-1185">Reference proteome</keyword>
<dbReference type="PROSITE" id="PS00597">
    <property type="entry name" value="PLANT_LTP"/>
    <property type="match status" value="1"/>
</dbReference>
<keyword evidence="1" id="KW-0813">Transport</keyword>
<comment type="similarity">
    <text evidence="1">Belongs to the plant LTP family.</text>
</comment>
<proteinExistence type="inferred from homology"/>
<feature type="domain" description="Bifunctional inhibitor/plant lipid transfer protein/seed storage helical" evidence="2">
    <location>
        <begin position="36"/>
        <end position="123"/>
    </location>
</feature>
<evidence type="ECO:0000256" key="1">
    <source>
        <dbReference type="RuleBase" id="RU000628"/>
    </source>
</evidence>
<organism evidence="3 4">
    <name type="scientific">Ananas comosus</name>
    <name type="common">Pineapple</name>
    <name type="synonym">Ananas ananas</name>
    <dbReference type="NCBI Taxonomy" id="4615"/>
    <lineage>
        <taxon>Eukaryota</taxon>
        <taxon>Viridiplantae</taxon>
        <taxon>Streptophyta</taxon>
        <taxon>Embryophyta</taxon>
        <taxon>Tracheophyta</taxon>
        <taxon>Spermatophyta</taxon>
        <taxon>Magnoliopsida</taxon>
        <taxon>Liliopsida</taxon>
        <taxon>Poales</taxon>
        <taxon>Bromeliaceae</taxon>
        <taxon>Bromelioideae</taxon>
        <taxon>Ananas</taxon>
    </lineage>
</organism>
<dbReference type="SUPFAM" id="SSF47699">
    <property type="entry name" value="Bifunctional inhibitor/lipid-transfer protein/seed storage 2S albumin"/>
    <property type="match status" value="1"/>
</dbReference>
<dbReference type="AlphaFoldDB" id="A0A6P5EDA4"/>
<dbReference type="Pfam" id="PF00234">
    <property type="entry name" value="Tryp_alpha_amyl"/>
    <property type="match status" value="1"/>
</dbReference>
<dbReference type="Proteomes" id="UP000515123">
    <property type="component" value="Unplaced"/>
</dbReference>
<evidence type="ECO:0000259" key="2">
    <source>
        <dbReference type="SMART" id="SM00499"/>
    </source>
</evidence>
<dbReference type="CDD" id="cd01960">
    <property type="entry name" value="nsLTP1"/>
    <property type="match status" value="1"/>
</dbReference>
<name>A0A6P5EDA4_ANACO</name>
<dbReference type="InterPro" id="IPR000528">
    <property type="entry name" value="Plant_nsLTP"/>
</dbReference>